<dbReference type="PROSITE" id="PS52035">
    <property type="entry name" value="PEPTIDASE_M14"/>
    <property type="match status" value="1"/>
</dbReference>
<evidence type="ECO:0000313" key="14">
    <source>
        <dbReference type="Proteomes" id="UP001177744"/>
    </source>
</evidence>
<dbReference type="InterPro" id="IPR000834">
    <property type="entry name" value="Peptidase_M14"/>
</dbReference>
<keyword evidence="7" id="KW-0378">Hydrolase</keyword>
<evidence type="ECO:0000256" key="10">
    <source>
        <dbReference type="PROSITE-ProRule" id="PRU01379"/>
    </source>
</evidence>
<keyword evidence="6" id="KW-0732">Signal</keyword>
<evidence type="ECO:0000256" key="9">
    <source>
        <dbReference type="ARBA" id="ARBA00023049"/>
    </source>
</evidence>
<dbReference type="GO" id="GO:0004181">
    <property type="term" value="F:metallocarboxypeptidase activity"/>
    <property type="evidence" value="ECO:0007669"/>
    <property type="project" value="InterPro"/>
</dbReference>
<keyword evidence="4" id="KW-0645">Protease</keyword>
<dbReference type="GO" id="GO:0005615">
    <property type="term" value="C:extracellular space"/>
    <property type="evidence" value="ECO:0007669"/>
    <property type="project" value="TreeGrafter"/>
</dbReference>
<keyword evidence="3" id="KW-0121">Carboxypeptidase</keyword>
<dbReference type="PRINTS" id="PR00765">
    <property type="entry name" value="CRBOXYPTASEA"/>
</dbReference>
<dbReference type="Pfam" id="PF00246">
    <property type="entry name" value="Peptidase_M14"/>
    <property type="match status" value="1"/>
</dbReference>
<keyword evidence="11" id="KW-0472">Membrane</keyword>
<gene>
    <name evidence="13" type="ORF">QTO34_014256</name>
</gene>
<evidence type="ECO:0000256" key="1">
    <source>
        <dbReference type="ARBA" id="ARBA00001947"/>
    </source>
</evidence>
<evidence type="ECO:0000256" key="7">
    <source>
        <dbReference type="ARBA" id="ARBA00022801"/>
    </source>
</evidence>
<comment type="cofactor">
    <cofactor evidence="1">
        <name>Zn(2+)</name>
        <dbReference type="ChEBI" id="CHEBI:29105"/>
    </cofactor>
</comment>
<dbReference type="EMBL" id="JAULJE010000004">
    <property type="protein sequence ID" value="KAK1343703.1"/>
    <property type="molecule type" value="Genomic_DNA"/>
</dbReference>
<dbReference type="AlphaFoldDB" id="A0AA40I608"/>
<reference evidence="13" key="1">
    <citation type="submission" date="2023-06" db="EMBL/GenBank/DDBJ databases">
        <title>Reference genome for the Northern bat (Eptesicus nilssonii), a most northern bat species.</title>
        <authorList>
            <person name="Laine V.N."/>
            <person name="Pulliainen A.T."/>
            <person name="Lilley T.M."/>
        </authorList>
    </citation>
    <scope>NUCLEOTIDE SEQUENCE</scope>
    <source>
        <strain evidence="13">BLF_Eptnil</strain>
        <tissue evidence="13">Kidney</tissue>
    </source>
</reference>
<evidence type="ECO:0000256" key="3">
    <source>
        <dbReference type="ARBA" id="ARBA00022645"/>
    </source>
</evidence>
<dbReference type="FunFam" id="3.40.630.10:FF:000084">
    <property type="entry name" value="Carboxypeptidase B2"/>
    <property type="match status" value="1"/>
</dbReference>
<keyword evidence="8" id="KW-0862">Zinc</keyword>
<comment type="caution">
    <text evidence="13">The sequence shown here is derived from an EMBL/GenBank/DDBJ whole genome shotgun (WGS) entry which is preliminary data.</text>
</comment>
<dbReference type="PANTHER" id="PTHR11705:SF65">
    <property type="entry name" value="MAST CELL CARBOXYPEPTIDASE A"/>
    <property type="match status" value="1"/>
</dbReference>
<accession>A0AA40I608</accession>
<dbReference type="Gene3D" id="3.40.630.10">
    <property type="entry name" value="Zn peptidases"/>
    <property type="match status" value="1"/>
</dbReference>
<proteinExistence type="inferred from homology"/>
<keyword evidence="5" id="KW-0479">Metal-binding</keyword>
<dbReference type="SUPFAM" id="SSF53187">
    <property type="entry name" value="Zn-dependent exopeptidases"/>
    <property type="match status" value="1"/>
</dbReference>
<dbReference type="InterPro" id="IPR057246">
    <property type="entry name" value="CARBOXYPEPT_ZN_1"/>
</dbReference>
<dbReference type="PANTHER" id="PTHR11705">
    <property type="entry name" value="PROTEASE FAMILY M14 CARBOXYPEPTIDASE A,B"/>
    <property type="match status" value="1"/>
</dbReference>
<evidence type="ECO:0000256" key="2">
    <source>
        <dbReference type="ARBA" id="ARBA00005988"/>
    </source>
</evidence>
<dbReference type="GO" id="GO:0006508">
    <property type="term" value="P:proteolysis"/>
    <property type="evidence" value="ECO:0007669"/>
    <property type="project" value="UniProtKB-KW"/>
</dbReference>
<evidence type="ECO:0000313" key="13">
    <source>
        <dbReference type="EMBL" id="KAK1343703.1"/>
    </source>
</evidence>
<evidence type="ECO:0000256" key="11">
    <source>
        <dbReference type="SAM" id="Phobius"/>
    </source>
</evidence>
<organism evidence="13 14">
    <name type="scientific">Cnephaeus nilssonii</name>
    <name type="common">Northern bat</name>
    <name type="synonym">Eptesicus nilssonii</name>
    <dbReference type="NCBI Taxonomy" id="3371016"/>
    <lineage>
        <taxon>Eukaryota</taxon>
        <taxon>Metazoa</taxon>
        <taxon>Chordata</taxon>
        <taxon>Craniata</taxon>
        <taxon>Vertebrata</taxon>
        <taxon>Euteleostomi</taxon>
        <taxon>Mammalia</taxon>
        <taxon>Eutheria</taxon>
        <taxon>Laurasiatheria</taxon>
        <taxon>Chiroptera</taxon>
        <taxon>Yangochiroptera</taxon>
        <taxon>Vespertilionidae</taxon>
        <taxon>Cnephaeus</taxon>
    </lineage>
</organism>
<comment type="caution">
    <text evidence="10">Lacks conserved residue(s) required for the propagation of feature annotation.</text>
</comment>
<feature type="transmembrane region" description="Helical" evidence="11">
    <location>
        <begin position="28"/>
        <end position="47"/>
    </location>
</feature>
<evidence type="ECO:0000259" key="12">
    <source>
        <dbReference type="PROSITE" id="PS52035"/>
    </source>
</evidence>
<dbReference type="GO" id="GO:0008270">
    <property type="term" value="F:zinc ion binding"/>
    <property type="evidence" value="ECO:0007669"/>
    <property type="project" value="InterPro"/>
</dbReference>
<protein>
    <recommendedName>
        <fullName evidence="12">Peptidase M14 domain-containing protein</fullName>
    </recommendedName>
</protein>
<name>A0AA40I608_CNENI</name>
<dbReference type="Proteomes" id="UP001177744">
    <property type="component" value="Unassembled WGS sequence"/>
</dbReference>
<keyword evidence="14" id="KW-1185">Reference proteome</keyword>
<feature type="domain" description="Peptidase M14" evidence="12">
    <location>
        <begin position="35"/>
        <end position="139"/>
    </location>
</feature>
<keyword evidence="9" id="KW-0482">Metalloprotease</keyword>
<sequence length="139" mass="16056">MQNAMPGSRYSTVAVLPKRKKKELSSTFVFSFILIPQIAFVLKIVAWTEKTVHKHPDMVSRIKIGTTVENNPLYVLKIGKKDERRKAIFMDCGIHAREWISPAFCQWFVYQATKTYGENKIMTKLLDLNEFLCSSCVQH</sequence>
<evidence type="ECO:0000256" key="6">
    <source>
        <dbReference type="ARBA" id="ARBA00022729"/>
    </source>
</evidence>
<comment type="similarity">
    <text evidence="2 10">Belongs to the peptidase M14 family.</text>
</comment>
<dbReference type="PROSITE" id="PS00132">
    <property type="entry name" value="CARBOXYPEPT_ZN_1"/>
    <property type="match status" value="1"/>
</dbReference>
<evidence type="ECO:0000256" key="8">
    <source>
        <dbReference type="ARBA" id="ARBA00022833"/>
    </source>
</evidence>
<keyword evidence="11" id="KW-1133">Transmembrane helix</keyword>
<evidence type="ECO:0000256" key="4">
    <source>
        <dbReference type="ARBA" id="ARBA00022670"/>
    </source>
</evidence>
<keyword evidence="11" id="KW-0812">Transmembrane</keyword>
<evidence type="ECO:0000256" key="5">
    <source>
        <dbReference type="ARBA" id="ARBA00022723"/>
    </source>
</evidence>